<dbReference type="InterPro" id="IPR029033">
    <property type="entry name" value="His_PPase_superfam"/>
</dbReference>
<keyword evidence="1" id="KW-0812">Transmembrane</keyword>
<keyword evidence="3" id="KW-1185">Reference proteome</keyword>
<protein>
    <submittedName>
        <fullName evidence="2">Lysosomal acid phosphatase</fullName>
    </submittedName>
</protein>
<evidence type="ECO:0000256" key="1">
    <source>
        <dbReference type="SAM" id="Phobius"/>
    </source>
</evidence>
<proteinExistence type="predicted"/>
<evidence type="ECO:0000313" key="3">
    <source>
        <dbReference type="Proteomes" id="UP000314294"/>
    </source>
</evidence>
<dbReference type="OrthoDB" id="258392at2759"/>
<accession>A0A4Z2G5L0</accession>
<dbReference type="Proteomes" id="UP000314294">
    <property type="component" value="Unassembled WGS sequence"/>
</dbReference>
<comment type="caution">
    <text evidence="2">The sequence shown here is derived from an EMBL/GenBank/DDBJ whole genome shotgun (WGS) entry which is preliminary data.</text>
</comment>
<keyword evidence="1" id="KW-0472">Membrane</keyword>
<evidence type="ECO:0000313" key="2">
    <source>
        <dbReference type="EMBL" id="TNN47882.1"/>
    </source>
</evidence>
<keyword evidence="1" id="KW-1133">Transmembrane helix</keyword>
<name>A0A4Z2G5L0_9TELE</name>
<feature type="transmembrane region" description="Helical" evidence="1">
    <location>
        <begin position="122"/>
        <end position="146"/>
    </location>
</feature>
<organism evidence="2 3">
    <name type="scientific">Liparis tanakae</name>
    <name type="common">Tanaka's snailfish</name>
    <dbReference type="NCBI Taxonomy" id="230148"/>
    <lineage>
        <taxon>Eukaryota</taxon>
        <taxon>Metazoa</taxon>
        <taxon>Chordata</taxon>
        <taxon>Craniata</taxon>
        <taxon>Vertebrata</taxon>
        <taxon>Euteleostomi</taxon>
        <taxon>Actinopterygii</taxon>
        <taxon>Neopterygii</taxon>
        <taxon>Teleostei</taxon>
        <taxon>Neoteleostei</taxon>
        <taxon>Acanthomorphata</taxon>
        <taxon>Eupercaria</taxon>
        <taxon>Perciformes</taxon>
        <taxon>Cottioidei</taxon>
        <taxon>Cottales</taxon>
        <taxon>Liparidae</taxon>
        <taxon>Liparis</taxon>
    </lineage>
</organism>
<dbReference type="AlphaFoldDB" id="A0A4Z2G5L0"/>
<sequence>MTAPDWATPDVLEKLRFLKDFSFQTTFGVYEQQEKSRLQGGILLGEIVKNLTEMAVPDPKRRLKMMMLSASSMNVFNGRQPPYASCQMFELYRDDNGITKSSISLDRDKECQLPSAGRDKEVIISLAVSGCLLLGLIVVLLAVICWQKEPVGSRGYHQVINGEES</sequence>
<reference evidence="2 3" key="1">
    <citation type="submission" date="2019-03" db="EMBL/GenBank/DDBJ databases">
        <title>First draft genome of Liparis tanakae, snailfish: a comprehensive survey of snailfish specific genes.</title>
        <authorList>
            <person name="Kim W."/>
            <person name="Song I."/>
            <person name="Jeong J.-H."/>
            <person name="Kim D."/>
            <person name="Kim S."/>
            <person name="Ryu S."/>
            <person name="Song J.Y."/>
            <person name="Lee S.K."/>
        </authorList>
    </citation>
    <scope>NUCLEOTIDE SEQUENCE [LARGE SCALE GENOMIC DNA]</scope>
    <source>
        <tissue evidence="2">Muscle</tissue>
    </source>
</reference>
<dbReference type="Gene3D" id="3.40.50.1240">
    <property type="entry name" value="Phosphoglycerate mutase-like"/>
    <property type="match status" value="1"/>
</dbReference>
<dbReference type="EMBL" id="SRLO01000721">
    <property type="protein sequence ID" value="TNN47882.1"/>
    <property type="molecule type" value="Genomic_DNA"/>
</dbReference>
<dbReference type="SUPFAM" id="SSF53254">
    <property type="entry name" value="Phosphoglycerate mutase-like"/>
    <property type="match status" value="1"/>
</dbReference>
<gene>
    <name evidence="2" type="primary">Acp2_1</name>
    <name evidence="2" type="ORF">EYF80_041933</name>
</gene>